<gene>
    <name evidence="1" type="ORF">BW685_25520</name>
</gene>
<proteinExistence type="predicted"/>
<name>A0A1R1J5B3_9BURK</name>
<reference evidence="1 2" key="1">
    <citation type="submission" date="2017-01" db="EMBL/GenBank/DDBJ databases">
        <title>Phylogeographic, genomic and meropenem susceptibility analysis of Burkholderia ubonensis.</title>
        <authorList>
            <person name="Price E.P."/>
            <person name="Sarovich D.S."/>
            <person name="Webb J.R."/>
            <person name="Hall C.M."/>
            <person name="Sahl J.W."/>
            <person name="Kaestli M."/>
            <person name="Mayo M."/>
            <person name="Harrington G."/>
            <person name="Baker A.L."/>
            <person name="Sidak-Loftis L.C."/>
            <person name="Lummis M."/>
            <person name="Schupp J.M."/>
            <person name="Gillece J.D."/>
            <person name="Tuanyok A."/>
            <person name="Warner J."/>
            <person name="Busch J.D."/>
            <person name="Keim P."/>
            <person name="Currie B.J."/>
            <person name="Wagner D.M."/>
        </authorList>
    </citation>
    <scope>NUCLEOTIDE SEQUENCE [LARGE SCALE GENOMIC DNA]</scope>
    <source>
        <strain evidence="1 2">A21</strain>
    </source>
</reference>
<dbReference type="EMBL" id="MTJZ01000056">
    <property type="protein sequence ID" value="OMG70338.1"/>
    <property type="molecule type" value="Genomic_DNA"/>
</dbReference>
<organism evidence="1 2">
    <name type="scientific">Burkholderia ubonensis</name>
    <dbReference type="NCBI Taxonomy" id="101571"/>
    <lineage>
        <taxon>Bacteria</taxon>
        <taxon>Pseudomonadati</taxon>
        <taxon>Pseudomonadota</taxon>
        <taxon>Betaproteobacteria</taxon>
        <taxon>Burkholderiales</taxon>
        <taxon>Burkholderiaceae</taxon>
        <taxon>Burkholderia</taxon>
        <taxon>Burkholderia cepacia complex</taxon>
    </lineage>
</organism>
<evidence type="ECO:0000313" key="1">
    <source>
        <dbReference type="EMBL" id="OMG70338.1"/>
    </source>
</evidence>
<protein>
    <submittedName>
        <fullName evidence="1">Uncharacterized protein</fullName>
    </submittedName>
</protein>
<evidence type="ECO:0000313" key="2">
    <source>
        <dbReference type="Proteomes" id="UP000187194"/>
    </source>
</evidence>
<sequence>MVNKCLVKAIIDTAIFLEFSGKEILDLDVSVEFMEQLAGELQCMSEHEKSEVVACIRNLAGSYGDRADFVSGLPEKLGLD</sequence>
<dbReference type="Proteomes" id="UP000187194">
    <property type="component" value="Unassembled WGS sequence"/>
</dbReference>
<accession>A0A1R1J5B3</accession>
<comment type="caution">
    <text evidence="1">The sequence shown here is derived from an EMBL/GenBank/DDBJ whole genome shotgun (WGS) entry which is preliminary data.</text>
</comment>
<dbReference type="AlphaFoldDB" id="A0A1R1J5B3"/>